<dbReference type="RefSeq" id="WP_308133617.1">
    <property type="nucleotide sequence ID" value="NZ_CP133217.1"/>
</dbReference>
<dbReference type="EMBL" id="JAVFKN010000002">
    <property type="protein sequence ID" value="MDQ5767436.1"/>
    <property type="molecule type" value="Genomic_DNA"/>
</dbReference>
<dbReference type="EMBL" id="CP133217">
    <property type="protein sequence ID" value="WML88692.1"/>
    <property type="molecule type" value="Genomic_DNA"/>
</dbReference>
<feature type="region of interest" description="Disordered" evidence="1">
    <location>
        <begin position="22"/>
        <end position="78"/>
    </location>
</feature>
<protein>
    <submittedName>
        <fullName evidence="4">Uncharacterized protein</fullName>
    </submittedName>
</protein>
<gene>
    <name evidence="3" type="ORF">RCC75_02795</name>
    <name evidence="4" type="ORF">RCG00_09990</name>
</gene>
<sequence>MKRLQGIMLSAACLAASQVQAQEPPAAAPQAAPASTLTFPTPATATASTPPIQPPPTAANVGQPGPPPRTAVPQAMPQAQQQPAVAAYPYNGYPTNYNYNNYGYSAYPYGYYPYAQQQQAYRAYNPYVQQYNPYAAQRMMSYPQRPPVQQKKEVKPWGDTRYIWPDFYTDFTGDAFDKMINAPYDMGRMPGGWKFPSISMPDPVTVSDAIANQVPPFAEEAGNMVPADDVGNIMPFK</sequence>
<feature type="chain" id="PRO_5041370694" evidence="2">
    <location>
        <begin position="22"/>
        <end position="237"/>
    </location>
</feature>
<keyword evidence="5" id="KW-1185">Reference proteome</keyword>
<accession>A0AA51MQL6</accession>
<feature type="signal peptide" evidence="2">
    <location>
        <begin position="1"/>
        <end position="21"/>
    </location>
</feature>
<evidence type="ECO:0000313" key="5">
    <source>
        <dbReference type="Proteomes" id="UP001223336"/>
    </source>
</evidence>
<dbReference type="Proteomes" id="UP001223336">
    <property type="component" value="Unassembled WGS sequence"/>
</dbReference>
<name>A0AA51MQL6_9GAMM</name>
<evidence type="ECO:0000256" key="2">
    <source>
        <dbReference type="SAM" id="SignalP"/>
    </source>
</evidence>
<dbReference type="AlphaFoldDB" id="A0AA51MQL6"/>
<organism evidence="4">
    <name type="scientific">Thiothrix subterranea</name>
    <dbReference type="NCBI Taxonomy" id="2735563"/>
    <lineage>
        <taxon>Bacteria</taxon>
        <taxon>Pseudomonadati</taxon>
        <taxon>Pseudomonadota</taxon>
        <taxon>Gammaproteobacteria</taxon>
        <taxon>Thiotrichales</taxon>
        <taxon>Thiotrichaceae</taxon>
        <taxon>Thiothrix</taxon>
    </lineage>
</organism>
<evidence type="ECO:0000256" key="1">
    <source>
        <dbReference type="SAM" id="MobiDB-lite"/>
    </source>
</evidence>
<dbReference type="Proteomes" id="UP001229862">
    <property type="component" value="Chromosome"/>
</dbReference>
<evidence type="ECO:0000313" key="4">
    <source>
        <dbReference type="EMBL" id="WML88692.1"/>
    </source>
</evidence>
<proteinExistence type="predicted"/>
<reference evidence="4 5" key="1">
    <citation type="submission" date="2023-08" db="EMBL/GenBank/DDBJ databases">
        <title>New molecular markers tilS and rpoB for phylogenetic and monitoring studies of the genus Thiothrix biodiversity.</title>
        <authorList>
            <person name="Ravin N.V."/>
            <person name="Smolyakov D."/>
            <person name="Markov N.D."/>
            <person name="Beletsky A.V."/>
            <person name="Mardanov A.V."/>
            <person name="Rudenko T.S."/>
            <person name="Grabovich M.Y."/>
        </authorList>
    </citation>
    <scope>NUCLEOTIDE SEQUENCE</scope>
    <source>
        <strain evidence="4">DNT52</strain>
        <strain evidence="3 5">H33</strain>
    </source>
</reference>
<feature type="compositionally biased region" description="Low complexity" evidence="1">
    <location>
        <begin position="22"/>
        <end position="50"/>
    </location>
</feature>
<evidence type="ECO:0000313" key="3">
    <source>
        <dbReference type="EMBL" id="MDQ5767436.1"/>
    </source>
</evidence>
<keyword evidence="2" id="KW-0732">Signal</keyword>